<evidence type="ECO:0000313" key="2">
    <source>
        <dbReference type="EMBL" id="OFE44455.1"/>
    </source>
</evidence>
<dbReference type="Proteomes" id="UP000186931">
    <property type="component" value="Unassembled WGS sequence"/>
</dbReference>
<name>A0A1E8E4A0_9GAMM</name>
<dbReference type="AlphaFoldDB" id="A0A1E8E4A0"/>
<feature type="transmembrane region" description="Helical" evidence="1">
    <location>
        <begin position="26"/>
        <end position="51"/>
    </location>
</feature>
<accession>A0A1E8E4A0</accession>
<sequence length="214" mass="25085">MQFPSQEERQQAKPARQATKKIIDALFGFQHSAETIAALLVLLSILLATFFNHDGWFPTSQSPNMSNYHRWLYDQFVIVSGVIVLVVYFRVQQQVSDPDFRQAWRDYIDANAKFKFYRYVKAQQKNKLPLLHSTVGEFLFVMCFCVGLVCFYSMLTPLDHERRGSFLLFGWWPINALIIGICYQGQIWFAVRLMAVRQISKRYLRLIQKEAALR</sequence>
<reference evidence="2 3" key="1">
    <citation type="submission" date="2016-10" db="EMBL/GenBank/DDBJ databases">
        <title>Genome of airborne Acinetobacter sp. 5-2Ac02 in the hospital environment: Species near to Acinetobacter towneri.</title>
        <authorList>
            <person name="Barbosa B."/>
            <person name="Fernandez-Garcia L."/>
            <person name="Gato E."/>
            <person name="Leao R."/>
            <person name="Albano R."/>
            <person name="Fernandez B."/>
            <person name="Fernandez-Cuenca F."/>
            <person name="Marques E."/>
            <person name="Tomas M."/>
        </authorList>
    </citation>
    <scope>NUCLEOTIDE SEQUENCE [LARGE SCALE GENOMIC DNA]</scope>
    <source>
        <strain evidence="2 3">5-2Ac02</strain>
    </source>
</reference>
<evidence type="ECO:0000313" key="3">
    <source>
        <dbReference type="Proteomes" id="UP000186931"/>
    </source>
</evidence>
<feature type="transmembrane region" description="Helical" evidence="1">
    <location>
        <begin position="130"/>
        <end position="154"/>
    </location>
</feature>
<comment type="caution">
    <text evidence="2">The sequence shown here is derived from an EMBL/GenBank/DDBJ whole genome shotgun (WGS) entry which is preliminary data.</text>
</comment>
<keyword evidence="1" id="KW-0472">Membrane</keyword>
<dbReference type="RefSeq" id="WP_070153076.1">
    <property type="nucleotide sequence ID" value="NZ_MKQS01000003.1"/>
</dbReference>
<organism evidence="2 3">
    <name type="scientific">Acinetobacter towneri</name>
    <dbReference type="NCBI Taxonomy" id="202956"/>
    <lineage>
        <taxon>Bacteria</taxon>
        <taxon>Pseudomonadati</taxon>
        <taxon>Pseudomonadota</taxon>
        <taxon>Gammaproteobacteria</taxon>
        <taxon>Moraxellales</taxon>
        <taxon>Moraxellaceae</taxon>
        <taxon>Acinetobacter</taxon>
    </lineage>
</organism>
<feature type="transmembrane region" description="Helical" evidence="1">
    <location>
        <begin position="174"/>
        <end position="195"/>
    </location>
</feature>
<keyword evidence="1" id="KW-0812">Transmembrane</keyword>
<dbReference type="EMBL" id="MKQS01000003">
    <property type="protein sequence ID" value="OFE44455.1"/>
    <property type="molecule type" value="Genomic_DNA"/>
</dbReference>
<gene>
    <name evidence="2" type="ORF">BJN41_07960</name>
</gene>
<keyword evidence="1" id="KW-1133">Transmembrane helix</keyword>
<evidence type="ECO:0000256" key="1">
    <source>
        <dbReference type="SAM" id="Phobius"/>
    </source>
</evidence>
<dbReference type="STRING" id="202956.BJN41_07960"/>
<protein>
    <submittedName>
        <fullName evidence="2">Uncharacterized protein</fullName>
    </submittedName>
</protein>
<dbReference type="eggNOG" id="ENOG5031RFI">
    <property type="taxonomic scope" value="Bacteria"/>
</dbReference>
<feature type="transmembrane region" description="Helical" evidence="1">
    <location>
        <begin position="71"/>
        <end position="91"/>
    </location>
</feature>
<proteinExistence type="predicted"/>